<dbReference type="RefSeq" id="WP_103220797.1">
    <property type="nucleotide sequence ID" value="NZ_PPCN01000001.1"/>
</dbReference>
<name>A0A2S3V2Q5_9HYPH</name>
<proteinExistence type="predicted"/>
<dbReference type="Proteomes" id="UP000236959">
    <property type="component" value="Unassembled WGS sequence"/>
</dbReference>
<evidence type="ECO:0000313" key="2">
    <source>
        <dbReference type="Proteomes" id="UP000236959"/>
    </source>
</evidence>
<protein>
    <recommendedName>
        <fullName evidence="3">Glycosyltransferase family 29 (Sialyltransferase)</fullName>
    </recommendedName>
</protein>
<dbReference type="Gene3D" id="3.90.1480.20">
    <property type="entry name" value="Glycosyl transferase family 29"/>
    <property type="match status" value="1"/>
</dbReference>
<comment type="caution">
    <text evidence="1">The sequence shown here is derived from an EMBL/GenBank/DDBJ whole genome shotgun (WGS) entry which is preliminary data.</text>
</comment>
<gene>
    <name evidence="1" type="ORF">CLV41_101637</name>
</gene>
<accession>A0A2S3V2Q5</accession>
<organism evidence="1 2">
    <name type="scientific">Roseibium marinum</name>
    <dbReference type="NCBI Taxonomy" id="281252"/>
    <lineage>
        <taxon>Bacteria</taxon>
        <taxon>Pseudomonadati</taxon>
        <taxon>Pseudomonadota</taxon>
        <taxon>Alphaproteobacteria</taxon>
        <taxon>Hyphomicrobiales</taxon>
        <taxon>Stappiaceae</taxon>
        <taxon>Roseibium</taxon>
    </lineage>
</organism>
<dbReference type="OrthoDB" id="8451561at2"/>
<dbReference type="InterPro" id="IPR038578">
    <property type="entry name" value="GT29-like_sf"/>
</dbReference>
<reference evidence="1 2" key="1">
    <citation type="submission" date="2018-01" db="EMBL/GenBank/DDBJ databases">
        <title>Genomic Encyclopedia of Archaeal and Bacterial Type Strains, Phase II (KMG-II): from individual species to whole genera.</title>
        <authorList>
            <person name="Goeker M."/>
        </authorList>
    </citation>
    <scope>NUCLEOTIDE SEQUENCE [LARGE SCALE GENOMIC DNA]</scope>
    <source>
        <strain evidence="1 2">DSM 17023</strain>
    </source>
</reference>
<evidence type="ECO:0000313" key="1">
    <source>
        <dbReference type="EMBL" id="POF34185.1"/>
    </source>
</evidence>
<dbReference type="EMBL" id="PPCN01000001">
    <property type="protein sequence ID" value="POF34185.1"/>
    <property type="molecule type" value="Genomic_DNA"/>
</dbReference>
<dbReference type="AlphaFoldDB" id="A0A2S3V2Q5"/>
<sequence>MTGGIPDLGPIRTISIVGNGPVSQADAALIDAADFVLRFNSAPACGAAGQRVDALMLNRARVYMSKRINPLALHRSPEVWVNDIEENGRVDWLFERECRPRYLGFGPVTRARAHLKEFDALEQSNPTSGASIIAEVLDVYPEAEIHLFGFTHQGKQHTHDWDAERQWTERLCAEGRIVRHLTPGPRARRSLTGRLEYAFRFVQMRARHYLFNKILHSSASTKRRIFGRQ</sequence>
<keyword evidence="2" id="KW-1185">Reference proteome</keyword>
<evidence type="ECO:0008006" key="3">
    <source>
        <dbReference type="Google" id="ProtNLM"/>
    </source>
</evidence>